<dbReference type="Proteomes" id="UP000318093">
    <property type="component" value="Unassembled WGS sequence"/>
</dbReference>
<dbReference type="InterPro" id="IPR011047">
    <property type="entry name" value="Quinoprotein_ADH-like_sf"/>
</dbReference>
<evidence type="ECO:0000313" key="1">
    <source>
        <dbReference type="EMBL" id="TMI84947.1"/>
    </source>
</evidence>
<dbReference type="SUPFAM" id="SSF50998">
    <property type="entry name" value="Quinoprotein alcohol dehydrogenase-like"/>
    <property type="match status" value="1"/>
</dbReference>
<reference evidence="1 2" key="1">
    <citation type="journal article" date="2019" name="Nat. Microbiol.">
        <title>Mediterranean grassland soil C-N compound turnover is dependent on rainfall and depth, and is mediated by genomically divergent microorganisms.</title>
        <authorList>
            <person name="Diamond S."/>
            <person name="Andeer P.F."/>
            <person name="Li Z."/>
            <person name="Crits-Christoph A."/>
            <person name="Burstein D."/>
            <person name="Anantharaman K."/>
            <person name="Lane K.R."/>
            <person name="Thomas B.C."/>
            <person name="Pan C."/>
            <person name="Northen T.R."/>
            <person name="Banfield J.F."/>
        </authorList>
    </citation>
    <scope>NUCLEOTIDE SEQUENCE [LARGE SCALE GENOMIC DNA]</scope>
    <source>
        <strain evidence="1">NP_6</strain>
    </source>
</reference>
<organism evidence="1 2">
    <name type="scientific">Candidatus Segetimicrobium genomatis</name>
    <dbReference type="NCBI Taxonomy" id="2569760"/>
    <lineage>
        <taxon>Bacteria</taxon>
        <taxon>Bacillati</taxon>
        <taxon>Candidatus Sysuimicrobiota</taxon>
        <taxon>Candidatus Sysuimicrobiia</taxon>
        <taxon>Candidatus Sysuimicrobiales</taxon>
        <taxon>Candidatus Segetimicrobiaceae</taxon>
        <taxon>Candidatus Segetimicrobium</taxon>
    </lineage>
</organism>
<dbReference type="EMBL" id="VBAN01000039">
    <property type="protein sequence ID" value="TMI84947.1"/>
    <property type="molecule type" value="Genomic_DNA"/>
</dbReference>
<evidence type="ECO:0008006" key="3">
    <source>
        <dbReference type="Google" id="ProtNLM"/>
    </source>
</evidence>
<sequence length="329" mass="33498">MHQQRGALALLHGVVYVPFGGYWGDCGNYHGWVVGIPVSAPSQQQAFVTPTHREGGIWAAGGVAVDAAGSLYAATGNSDSEAAVDLGNSVVRLTTVPRLAFSGRPSDFFTPSNFVALNQTDTDLGSTAPLVLPAQPDSSTPDLVFIAGKQGVGYLINRTNMGGLAGGGPAENEGVYSGCLFGDCLGGGPKVFSAAAYWDGGSSGRLILVAGGRGRQPAGCQGDGGVVALGLETAPGTRKSTFRVRWCSPSMRDPGAPSVSGVGPDGGLVWVVDAGTGVLYALNAATGAQVYVSFGQDILGSTHRFITPAVANGRVYVTTDTAVVSYGLR</sequence>
<accession>A0A537JN38</accession>
<name>A0A537JN38_9BACT</name>
<protein>
    <recommendedName>
        <fullName evidence="3">Pyrrolo-quinoline quinone</fullName>
    </recommendedName>
</protein>
<comment type="caution">
    <text evidence="1">The sequence shown here is derived from an EMBL/GenBank/DDBJ whole genome shotgun (WGS) entry which is preliminary data.</text>
</comment>
<proteinExistence type="predicted"/>
<dbReference type="AlphaFoldDB" id="A0A537JN38"/>
<evidence type="ECO:0000313" key="2">
    <source>
        <dbReference type="Proteomes" id="UP000318093"/>
    </source>
</evidence>
<dbReference type="Gene3D" id="2.40.128.630">
    <property type="match status" value="1"/>
</dbReference>
<gene>
    <name evidence="1" type="ORF">E6H03_01155</name>
</gene>